<keyword evidence="3" id="KW-1185">Reference proteome</keyword>
<proteinExistence type="predicted"/>
<dbReference type="RefSeq" id="WP_085102584.1">
    <property type="nucleotide sequence ID" value="NZ_FWZU01000004.1"/>
</dbReference>
<reference evidence="3" key="1">
    <citation type="submission" date="2017-04" db="EMBL/GenBank/DDBJ databases">
        <authorList>
            <person name="Varghese N."/>
            <person name="Submissions S."/>
        </authorList>
    </citation>
    <scope>NUCLEOTIDE SEQUENCE [LARGE SCALE GENOMIC DNA]</scope>
    <source>
        <strain evidence="3">K3S</strain>
    </source>
</reference>
<dbReference type="AlphaFoldDB" id="A0A1X7E0K3"/>
<dbReference type="EMBL" id="FWZU01000004">
    <property type="protein sequence ID" value="SMF24997.1"/>
    <property type="molecule type" value="Genomic_DNA"/>
</dbReference>
<feature type="domain" description="DnaJ homologue subfamily C member 28 conserved" evidence="1">
    <location>
        <begin position="7"/>
        <end position="73"/>
    </location>
</feature>
<dbReference type="Proteomes" id="UP000192906">
    <property type="component" value="Unassembled WGS sequence"/>
</dbReference>
<dbReference type="STRING" id="1519643.SAMN06295933_2437"/>
<sequence length="130" mass="15102">MYFIGAIAEAKIREAEAKGDFKNLSCKGKPLTLEDDSMIPAELRMAYKALKNAGYLPLEMQLRKDIHSALDLLESMEEEKERYCQMQKVNVLFEKIKHMRGQKISIDSEDAYYQTIVERMTLNSNKFKDK</sequence>
<accession>A0A1X7E0K3</accession>
<evidence type="ECO:0000259" key="1">
    <source>
        <dbReference type="Pfam" id="PF09350"/>
    </source>
</evidence>
<dbReference type="OrthoDB" id="9798476at2"/>
<dbReference type="PANTHER" id="PTHR39158:SF1">
    <property type="entry name" value="DNAJ HOMOLOG SUBFAMILY C MEMBER 28"/>
    <property type="match status" value="1"/>
</dbReference>
<name>A0A1X7E0K3_9BACT</name>
<dbReference type="InterPro" id="IPR052573">
    <property type="entry name" value="DnaJ_C_subfamily_28"/>
</dbReference>
<dbReference type="InterPro" id="IPR018961">
    <property type="entry name" value="DnaJ_homolog_subfam-C_membr-28"/>
</dbReference>
<gene>
    <name evidence="2" type="ORF">SAMN06295933_2437</name>
</gene>
<dbReference type="Pfam" id="PF09350">
    <property type="entry name" value="DJC28_CD"/>
    <property type="match status" value="1"/>
</dbReference>
<organism evidence="2 3">
    <name type="scientific">Desulfovibrio gilichinskyi</name>
    <dbReference type="NCBI Taxonomy" id="1519643"/>
    <lineage>
        <taxon>Bacteria</taxon>
        <taxon>Pseudomonadati</taxon>
        <taxon>Thermodesulfobacteriota</taxon>
        <taxon>Desulfovibrionia</taxon>
        <taxon>Desulfovibrionales</taxon>
        <taxon>Desulfovibrionaceae</taxon>
        <taxon>Desulfovibrio</taxon>
    </lineage>
</organism>
<dbReference type="PANTHER" id="PTHR39158">
    <property type="entry name" value="OS08G0560600 PROTEIN"/>
    <property type="match status" value="1"/>
</dbReference>
<evidence type="ECO:0000313" key="3">
    <source>
        <dbReference type="Proteomes" id="UP000192906"/>
    </source>
</evidence>
<protein>
    <recommendedName>
        <fullName evidence="1">DnaJ homologue subfamily C member 28 conserved domain-containing protein</fullName>
    </recommendedName>
</protein>
<evidence type="ECO:0000313" key="2">
    <source>
        <dbReference type="EMBL" id="SMF24997.1"/>
    </source>
</evidence>